<dbReference type="GO" id="GO:0000340">
    <property type="term" value="F:RNA 7-methylguanosine cap binding"/>
    <property type="evidence" value="ECO:0007669"/>
    <property type="project" value="TreeGrafter"/>
</dbReference>
<evidence type="ECO:0000256" key="2">
    <source>
        <dbReference type="ARBA" id="ARBA00022884"/>
    </source>
</evidence>
<dbReference type="PANTHER" id="PTHR11960">
    <property type="entry name" value="EUKARYOTIC TRANSLATION INITIATION FACTOR 4E RELATED"/>
    <property type="match status" value="1"/>
</dbReference>
<accession>A0A6C0ILB6</accession>
<dbReference type="GO" id="GO:0016281">
    <property type="term" value="C:eukaryotic translation initiation factor 4F complex"/>
    <property type="evidence" value="ECO:0007669"/>
    <property type="project" value="TreeGrafter"/>
</dbReference>
<dbReference type="AlphaFoldDB" id="A0A6C0ILB6"/>
<dbReference type="Gene3D" id="3.30.760.10">
    <property type="entry name" value="RNA Cap, Translation Initiation Factor Eif4e"/>
    <property type="match status" value="1"/>
</dbReference>
<keyword evidence="1" id="KW-0396">Initiation factor</keyword>
<dbReference type="InterPro" id="IPR023398">
    <property type="entry name" value="TIF_eIF4e-like"/>
</dbReference>
<dbReference type="PANTHER" id="PTHR11960:SF8">
    <property type="entry name" value="EUKARYOTIC TRANSLATION INITIATION FACTOR 4E1-RELATED"/>
    <property type="match status" value="1"/>
</dbReference>
<name>A0A6C0ILB6_9ZZZZ</name>
<evidence type="ECO:0000256" key="4">
    <source>
        <dbReference type="SAM" id="MobiDB-lite"/>
    </source>
</evidence>
<feature type="region of interest" description="Disordered" evidence="4">
    <location>
        <begin position="1"/>
        <end position="23"/>
    </location>
</feature>
<evidence type="ECO:0000256" key="1">
    <source>
        <dbReference type="ARBA" id="ARBA00022540"/>
    </source>
</evidence>
<dbReference type="InterPro" id="IPR001040">
    <property type="entry name" value="TIF_eIF_4E"/>
</dbReference>
<evidence type="ECO:0008006" key="6">
    <source>
        <dbReference type="Google" id="ProtNLM"/>
    </source>
</evidence>
<evidence type="ECO:0000313" key="5">
    <source>
        <dbReference type="EMBL" id="QHT93984.1"/>
    </source>
</evidence>
<keyword evidence="2" id="KW-0694">RNA-binding</keyword>
<proteinExistence type="predicted"/>
<sequence>MVIPDNSSTETMNITSENQQPQHNNSHLLNNEWVLWGHLPHNADWSITSYIKIATFKYLEEAISITERLPPTLVENCMLFLMKKGINPTWEDPRNRGGGVFSYKVMSKLVNTCWKDLTYVIVGDTVSKDNVFVENVTGITISPKKNFCIIKIWMSDCSKQNSALVTSELKGLNNYGCLFKKHTPEY</sequence>
<dbReference type="GO" id="GO:0003743">
    <property type="term" value="F:translation initiation factor activity"/>
    <property type="evidence" value="ECO:0007669"/>
    <property type="project" value="UniProtKB-KW"/>
</dbReference>
<dbReference type="EMBL" id="MN740212">
    <property type="protein sequence ID" value="QHT93984.1"/>
    <property type="molecule type" value="Genomic_DNA"/>
</dbReference>
<dbReference type="Pfam" id="PF01652">
    <property type="entry name" value="IF4E"/>
    <property type="match status" value="1"/>
</dbReference>
<evidence type="ECO:0000256" key="3">
    <source>
        <dbReference type="ARBA" id="ARBA00022917"/>
    </source>
</evidence>
<organism evidence="5">
    <name type="scientific">viral metagenome</name>
    <dbReference type="NCBI Taxonomy" id="1070528"/>
    <lineage>
        <taxon>unclassified sequences</taxon>
        <taxon>metagenomes</taxon>
        <taxon>organismal metagenomes</taxon>
    </lineage>
</organism>
<protein>
    <recommendedName>
        <fullName evidence="6">Eukaryotic translation initiation factor 4E</fullName>
    </recommendedName>
</protein>
<dbReference type="SUPFAM" id="SSF55418">
    <property type="entry name" value="eIF4e-like"/>
    <property type="match status" value="1"/>
</dbReference>
<keyword evidence="3" id="KW-0648">Protein biosynthesis</keyword>
<reference evidence="5" key="1">
    <citation type="journal article" date="2020" name="Nature">
        <title>Giant virus diversity and host interactions through global metagenomics.</title>
        <authorList>
            <person name="Schulz F."/>
            <person name="Roux S."/>
            <person name="Paez-Espino D."/>
            <person name="Jungbluth S."/>
            <person name="Walsh D.A."/>
            <person name="Denef V.J."/>
            <person name="McMahon K.D."/>
            <person name="Konstantinidis K.T."/>
            <person name="Eloe-Fadrosh E.A."/>
            <person name="Kyrpides N.C."/>
            <person name="Woyke T."/>
        </authorList>
    </citation>
    <scope>NUCLEOTIDE SEQUENCE</scope>
    <source>
        <strain evidence="5">GVMAG-M-3300024258-14</strain>
    </source>
</reference>